<dbReference type="InterPro" id="IPR007577">
    <property type="entry name" value="GlycoTrfase_DXD_sugar-bd_CS"/>
</dbReference>
<dbReference type="SUPFAM" id="SSF53448">
    <property type="entry name" value="Nucleotide-diphospho-sugar transferases"/>
    <property type="match status" value="1"/>
</dbReference>
<gene>
    <name evidence="2" type="ORF">BET01_02675</name>
</gene>
<dbReference type="Proteomes" id="UP000284277">
    <property type="component" value="Unassembled WGS sequence"/>
</dbReference>
<keyword evidence="3" id="KW-1185">Reference proteome</keyword>
<protein>
    <recommendedName>
        <fullName evidence="4">Glycosyl transferase</fullName>
    </recommendedName>
</protein>
<evidence type="ECO:0008006" key="4">
    <source>
        <dbReference type="Google" id="ProtNLM"/>
    </source>
</evidence>
<dbReference type="Pfam" id="PF04488">
    <property type="entry name" value="Gly_transf_sug"/>
    <property type="match status" value="1"/>
</dbReference>
<evidence type="ECO:0000256" key="1">
    <source>
        <dbReference type="ARBA" id="ARBA00022679"/>
    </source>
</evidence>
<proteinExistence type="predicted"/>
<organism evidence="2 3">
    <name type="scientific">Lacrimispora algidixylanolytica</name>
    <dbReference type="NCBI Taxonomy" id="94868"/>
    <lineage>
        <taxon>Bacteria</taxon>
        <taxon>Bacillati</taxon>
        <taxon>Bacillota</taxon>
        <taxon>Clostridia</taxon>
        <taxon>Lachnospirales</taxon>
        <taxon>Lachnospiraceae</taxon>
        <taxon>Lacrimispora</taxon>
    </lineage>
</organism>
<dbReference type="GO" id="GO:0000030">
    <property type="term" value="F:mannosyltransferase activity"/>
    <property type="evidence" value="ECO:0007669"/>
    <property type="project" value="TreeGrafter"/>
</dbReference>
<dbReference type="OrthoDB" id="9802987at2"/>
<evidence type="ECO:0000313" key="3">
    <source>
        <dbReference type="Proteomes" id="UP000284277"/>
    </source>
</evidence>
<accession>A0A419TCR4</accession>
<dbReference type="Gene3D" id="3.90.550.20">
    <property type="match status" value="1"/>
</dbReference>
<dbReference type="PANTHER" id="PTHR32385:SF15">
    <property type="entry name" value="INOSITOL PHOSPHOCERAMIDE MANNOSYLTRANSFERASE 1"/>
    <property type="match status" value="1"/>
</dbReference>
<name>A0A419TCR4_9FIRM</name>
<dbReference type="InterPro" id="IPR051706">
    <property type="entry name" value="Glycosyltransferase_domain"/>
</dbReference>
<dbReference type="EMBL" id="MCIA01000001">
    <property type="protein sequence ID" value="RKD35266.1"/>
    <property type="molecule type" value="Genomic_DNA"/>
</dbReference>
<evidence type="ECO:0000313" key="2">
    <source>
        <dbReference type="EMBL" id="RKD35266.1"/>
    </source>
</evidence>
<sequence>MKIKYNLDAFINNLDKNRRIICIGIGKYFDNFLFEMKELGIENRIKMIVDNDSAKWGMVKKCNLLNLEIMAPQKMLQEISSEDVILITTAYYSDIINQLDTLPELMKQECYVSYFLIAEKKDRYRSGISVPEKFKITKSKLISSKIHYCWFGGKEIPDRNKAWMESWKRHCPEFDIIQWNENNYDIAKSIYMKQAYIKKEWAFVSDYARLDIIYNEGGIYLDTDVELLKPLDSFLYQDAFCGFENQNFVNFGLGYGAIRKNKIIGEILALYDQIEFVQSDGTYNKTTCPVYQTKILQKFGLQCNGEYQIAGGMVVYPEKVFCGLSPHSFRLIKDISQTYSIHHFAASWLEEDALKRKENVIDFLQKGIN</sequence>
<keyword evidence="1" id="KW-0808">Transferase</keyword>
<dbReference type="GO" id="GO:0016020">
    <property type="term" value="C:membrane"/>
    <property type="evidence" value="ECO:0007669"/>
    <property type="project" value="GOC"/>
</dbReference>
<comment type="caution">
    <text evidence="2">The sequence shown here is derived from an EMBL/GenBank/DDBJ whole genome shotgun (WGS) entry which is preliminary data.</text>
</comment>
<dbReference type="InterPro" id="IPR029044">
    <property type="entry name" value="Nucleotide-diphossugar_trans"/>
</dbReference>
<dbReference type="PANTHER" id="PTHR32385">
    <property type="entry name" value="MANNOSYL PHOSPHORYLINOSITOL CERAMIDE SYNTHASE"/>
    <property type="match status" value="1"/>
</dbReference>
<dbReference type="RefSeq" id="WP_120195203.1">
    <property type="nucleotide sequence ID" value="NZ_MCIA01000001.1"/>
</dbReference>
<reference evidence="2 3" key="1">
    <citation type="submission" date="2016-08" db="EMBL/GenBank/DDBJ databases">
        <title>A new outlook on sporulation: Clostridium algidixylanolyticum.</title>
        <authorList>
            <person name="Poppleton D.I."/>
            <person name="Gribaldo S."/>
        </authorList>
    </citation>
    <scope>NUCLEOTIDE SEQUENCE [LARGE SCALE GENOMIC DNA]</scope>
    <source>
        <strain evidence="2 3">SPL73</strain>
    </source>
</reference>
<dbReference type="GO" id="GO:0051999">
    <property type="term" value="P:mannosyl-inositol phosphorylceramide biosynthetic process"/>
    <property type="evidence" value="ECO:0007669"/>
    <property type="project" value="TreeGrafter"/>
</dbReference>
<dbReference type="AlphaFoldDB" id="A0A419TCR4"/>